<evidence type="ECO:0000313" key="2">
    <source>
        <dbReference type="Proteomes" id="UP001321861"/>
    </source>
</evidence>
<proteinExistence type="predicted"/>
<reference evidence="1 2" key="1">
    <citation type="journal article" date="2023" name="Microbiol. Spectr.">
        <title>Symbiosis of Carpenter Bees with Uncharacterized Lactic Acid Bacteria Showing NAD Auxotrophy.</title>
        <authorList>
            <person name="Kawasaki S."/>
            <person name="Ozawa K."/>
            <person name="Mori T."/>
            <person name="Yamamoto A."/>
            <person name="Ito M."/>
            <person name="Ohkuma M."/>
            <person name="Sakamoto M."/>
            <person name="Matsutani M."/>
        </authorList>
    </citation>
    <scope>NUCLEOTIDE SEQUENCE [LARGE SCALE GENOMIC DNA]</scope>
    <source>
        <strain evidence="1 2">XA3</strain>
    </source>
</reference>
<dbReference type="EMBL" id="AP026802">
    <property type="protein sequence ID" value="BDR59422.1"/>
    <property type="molecule type" value="Genomic_DNA"/>
</dbReference>
<keyword evidence="2" id="KW-1185">Reference proteome</keyword>
<dbReference type="AlphaFoldDB" id="A0AAU9CZH4"/>
<dbReference type="Proteomes" id="UP001321861">
    <property type="component" value="Chromosome"/>
</dbReference>
<organism evidence="1 2">
    <name type="scientific">Xylocopilactobacillus apicola</name>
    <dbReference type="NCBI Taxonomy" id="2932184"/>
    <lineage>
        <taxon>Bacteria</taxon>
        <taxon>Bacillati</taxon>
        <taxon>Bacillota</taxon>
        <taxon>Bacilli</taxon>
        <taxon>Lactobacillales</taxon>
        <taxon>Lactobacillaceae</taxon>
        <taxon>Xylocopilactobacillus</taxon>
    </lineage>
</organism>
<name>A0AAU9CZH4_9LACO</name>
<sequence>MEKEMNFEKRELSLNKVISFNLELDPLEDIFEQADEAGQEFKELLIQNGFYSDSPIIFRSKSFELGGDVSIMTTVGNKLNIVGENKSSFDFFDQIEFTTDYYYRHYDQLEPIPYDDIMEKIREGHKKLKNIYFILLDLYGDQVVDMYCEVED</sequence>
<dbReference type="KEGG" id="xap:XA3_18630"/>
<evidence type="ECO:0000313" key="1">
    <source>
        <dbReference type="EMBL" id="BDR59422.1"/>
    </source>
</evidence>
<protein>
    <submittedName>
        <fullName evidence="1">Uncharacterized protein</fullName>
    </submittedName>
</protein>
<gene>
    <name evidence="1" type="ORF">XA3_18630</name>
</gene>
<accession>A0AAU9CZH4</accession>